<comment type="function">
    <text evidence="7">Thiol-specific peroxidase that catalyzes the reduction of hydrogen peroxide and organic hydroperoxides to water and alcohols, respectively. Plays a role in cell protection against oxidative stress by detoxifying peroxides.</text>
</comment>
<evidence type="ECO:0000256" key="1">
    <source>
        <dbReference type="ARBA" id="ARBA00010505"/>
    </source>
</evidence>
<dbReference type="PANTHER" id="PTHR10430:SF39">
    <property type="entry name" value="PEROXISOMAL MEMBRANE ASSOCIATED PROTEIN 20"/>
    <property type="match status" value="1"/>
</dbReference>
<keyword evidence="2 7" id="KW-0575">Peroxidase</keyword>
<dbReference type="GO" id="GO:0005829">
    <property type="term" value="C:cytosol"/>
    <property type="evidence" value="ECO:0007669"/>
    <property type="project" value="TreeGrafter"/>
</dbReference>
<evidence type="ECO:0000313" key="9">
    <source>
        <dbReference type="EMBL" id="POS70614.1"/>
    </source>
</evidence>
<dbReference type="GO" id="GO:0042744">
    <property type="term" value="P:hydrogen peroxide catabolic process"/>
    <property type="evidence" value="ECO:0007669"/>
    <property type="project" value="TreeGrafter"/>
</dbReference>
<gene>
    <name evidence="9" type="ORF">DHEL01_v210990</name>
</gene>
<evidence type="ECO:0000313" key="10">
    <source>
        <dbReference type="Proteomes" id="UP000094444"/>
    </source>
</evidence>
<dbReference type="InParanoid" id="A0A2P5HK30"/>
<protein>
    <submittedName>
        <fullName evidence="9">Redoxin</fullName>
    </submittedName>
</protein>
<dbReference type="GO" id="GO:0045454">
    <property type="term" value="P:cell redox homeostasis"/>
    <property type="evidence" value="ECO:0007669"/>
    <property type="project" value="TreeGrafter"/>
</dbReference>
<dbReference type="InterPro" id="IPR037944">
    <property type="entry name" value="PRX5-like"/>
</dbReference>
<keyword evidence="3 7" id="KW-0049">Antioxidant</keyword>
<evidence type="ECO:0000256" key="3">
    <source>
        <dbReference type="ARBA" id="ARBA00022862"/>
    </source>
</evidence>
<feature type="domain" description="Redoxin" evidence="8">
    <location>
        <begin position="38"/>
        <end position="189"/>
    </location>
</feature>
<sequence>MAFRASLRPVATAARSGLACTVRTTRAFHPTPAAMIKAGDGIPYLDVLREGSPANTINLAEELATEDGIIIGVPGAFSPGCSQKHIPSYLTHPNLKDAGKVFVVSVNDPFVMSAWGEALDPSGTQGIRFIADPSGEFTKALELDFDATKIFGNHRSKRYALVVQNGKVKSTHIEPDGTGTNESLAEKVLGASSKVDWSA</sequence>
<dbReference type="InterPro" id="IPR013740">
    <property type="entry name" value="Redoxin"/>
</dbReference>
<dbReference type="AlphaFoldDB" id="A0A2P5HK30"/>
<dbReference type="InterPro" id="IPR036249">
    <property type="entry name" value="Thioredoxin-like_sf"/>
</dbReference>
<keyword evidence="5 7" id="KW-0676">Redox-active center</keyword>
<evidence type="ECO:0000259" key="8">
    <source>
        <dbReference type="Pfam" id="PF08534"/>
    </source>
</evidence>
<keyword evidence="10" id="KW-1185">Reference proteome</keyword>
<dbReference type="STRING" id="158607.A0A2P5HK30"/>
<dbReference type="GO" id="GO:0008379">
    <property type="term" value="F:thioredoxin peroxidase activity"/>
    <property type="evidence" value="ECO:0007669"/>
    <property type="project" value="InterPro"/>
</dbReference>
<dbReference type="FunFam" id="3.40.30.10:FF:000159">
    <property type="entry name" value="Peroxiredoxin"/>
    <property type="match status" value="1"/>
</dbReference>
<dbReference type="GO" id="GO:0034599">
    <property type="term" value="P:cellular response to oxidative stress"/>
    <property type="evidence" value="ECO:0007669"/>
    <property type="project" value="InterPro"/>
</dbReference>
<comment type="caution">
    <text evidence="9">The sequence shown here is derived from an EMBL/GenBank/DDBJ whole genome shotgun (WGS) entry which is preliminary data.</text>
</comment>
<dbReference type="OrthoDB" id="1882547at2759"/>
<evidence type="ECO:0000256" key="2">
    <source>
        <dbReference type="ARBA" id="ARBA00022559"/>
    </source>
</evidence>
<evidence type="ECO:0000256" key="4">
    <source>
        <dbReference type="ARBA" id="ARBA00023002"/>
    </source>
</evidence>
<dbReference type="Gene3D" id="3.40.30.10">
    <property type="entry name" value="Glutaredoxin"/>
    <property type="match status" value="1"/>
</dbReference>
<dbReference type="Proteomes" id="UP000094444">
    <property type="component" value="Unassembled WGS sequence"/>
</dbReference>
<evidence type="ECO:0000256" key="6">
    <source>
        <dbReference type="PIRSR" id="PIRSR637944-1"/>
    </source>
</evidence>
<dbReference type="SUPFAM" id="SSF52833">
    <property type="entry name" value="Thioredoxin-like"/>
    <property type="match status" value="1"/>
</dbReference>
<dbReference type="CDD" id="cd03013">
    <property type="entry name" value="PRX5_like"/>
    <property type="match status" value="1"/>
</dbReference>
<proteinExistence type="inferred from homology"/>
<organism evidence="9 10">
    <name type="scientific">Diaporthe helianthi</name>
    <dbReference type="NCBI Taxonomy" id="158607"/>
    <lineage>
        <taxon>Eukaryota</taxon>
        <taxon>Fungi</taxon>
        <taxon>Dikarya</taxon>
        <taxon>Ascomycota</taxon>
        <taxon>Pezizomycotina</taxon>
        <taxon>Sordariomycetes</taxon>
        <taxon>Sordariomycetidae</taxon>
        <taxon>Diaporthales</taxon>
        <taxon>Diaporthaceae</taxon>
        <taxon>Diaporthe</taxon>
    </lineage>
</organism>
<dbReference type="Pfam" id="PF08534">
    <property type="entry name" value="Redoxin"/>
    <property type="match status" value="1"/>
</dbReference>
<keyword evidence="4 7" id="KW-0560">Oxidoreductase</keyword>
<comment type="similarity">
    <text evidence="1 7">Belongs to the peroxiredoxin family. Prx5 subfamily.</text>
</comment>
<evidence type="ECO:0000256" key="5">
    <source>
        <dbReference type="ARBA" id="ARBA00023284"/>
    </source>
</evidence>
<feature type="active site" description="Cysteine sulfenic acid (-SOH) intermediate" evidence="6">
    <location>
        <position position="81"/>
    </location>
</feature>
<evidence type="ECO:0000256" key="7">
    <source>
        <dbReference type="RuleBase" id="RU366011"/>
    </source>
</evidence>
<accession>A0A2P5HK30</accession>
<reference evidence="9" key="1">
    <citation type="submission" date="2017-09" db="EMBL/GenBank/DDBJ databases">
        <title>Polyketide synthases of a Diaporthe helianthi virulent isolate.</title>
        <authorList>
            <person name="Baroncelli R."/>
        </authorList>
    </citation>
    <scope>NUCLEOTIDE SEQUENCE [LARGE SCALE GENOMIC DNA]</scope>
    <source>
        <strain evidence="9">7/96</strain>
    </source>
</reference>
<name>A0A2P5HK30_DIAHE</name>
<dbReference type="EMBL" id="MAVT02001563">
    <property type="protein sequence ID" value="POS70614.1"/>
    <property type="molecule type" value="Genomic_DNA"/>
</dbReference>
<dbReference type="GO" id="GO:0005739">
    <property type="term" value="C:mitochondrion"/>
    <property type="evidence" value="ECO:0007669"/>
    <property type="project" value="TreeGrafter"/>
</dbReference>
<dbReference type="GO" id="GO:0005777">
    <property type="term" value="C:peroxisome"/>
    <property type="evidence" value="ECO:0007669"/>
    <property type="project" value="TreeGrafter"/>
</dbReference>
<dbReference type="PANTHER" id="PTHR10430">
    <property type="entry name" value="PEROXIREDOXIN"/>
    <property type="match status" value="1"/>
</dbReference>